<accession>A0A846JBE8</accession>
<comment type="caution">
    <text evidence="2">The sequence shown here is derived from an EMBL/GenBank/DDBJ whole genome shotgun (WGS) entry which is preliminary data.</text>
</comment>
<dbReference type="AlphaFoldDB" id="A0A846JBE8"/>
<feature type="transmembrane region" description="Helical" evidence="1">
    <location>
        <begin position="7"/>
        <end position="30"/>
    </location>
</feature>
<keyword evidence="1" id="KW-0812">Transmembrane</keyword>
<feature type="transmembrane region" description="Helical" evidence="1">
    <location>
        <begin position="50"/>
        <end position="69"/>
    </location>
</feature>
<feature type="transmembrane region" description="Helical" evidence="1">
    <location>
        <begin position="90"/>
        <end position="112"/>
    </location>
</feature>
<name>A0A846JBE8_CLOBO</name>
<sequence>MKIKDIGLILLSIIFVIILSIGIFICISKLQQFIFVPKDYLMFMFKQPYSYLIFFFEIEIIIVFVSMLYRKIKNVELKWTESLFKFAKKNIFSIIILNIALFYICVTSIIVVTKNQIKDYNFYNIRGTTYSYNDISKVQVGFKGKRFKIFKSHAGDFYYIINLKDGKKINLYQANSLFEDTYLELEIFDKLIMNSSKVQKESSKENYQFCDFDKRYVDRFLRIVENR</sequence>
<keyword evidence="1" id="KW-1133">Transmembrane helix</keyword>
<proteinExistence type="predicted"/>
<evidence type="ECO:0000313" key="2">
    <source>
        <dbReference type="EMBL" id="NFJ07454.1"/>
    </source>
</evidence>
<organism evidence="2 3">
    <name type="scientific">Clostridium botulinum</name>
    <dbReference type="NCBI Taxonomy" id="1491"/>
    <lineage>
        <taxon>Bacteria</taxon>
        <taxon>Bacillati</taxon>
        <taxon>Bacillota</taxon>
        <taxon>Clostridia</taxon>
        <taxon>Eubacteriales</taxon>
        <taxon>Clostridiaceae</taxon>
        <taxon>Clostridium</taxon>
    </lineage>
</organism>
<evidence type="ECO:0000256" key="1">
    <source>
        <dbReference type="SAM" id="Phobius"/>
    </source>
</evidence>
<protein>
    <submittedName>
        <fullName evidence="2">Uncharacterized protein</fullName>
    </submittedName>
</protein>
<reference evidence="2 3" key="1">
    <citation type="submission" date="2019-04" db="EMBL/GenBank/DDBJ databases">
        <title>Genome sequencing of Clostridium botulinum Groups I-IV and Clostridium butyricum.</title>
        <authorList>
            <person name="Brunt J."/>
            <person name="Van Vliet A.H.M."/>
            <person name="Stringer S.C."/>
            <person name="Carter A.T."/>
            <person name="Peck M.W."/>
        </authorList>
    </citation>
    <scope>NUCLEOTIDE SEQUENCE [LARGE SCALE GENOMIC DNA]</scope>
    <source>
        <strain evidence="2 3">Colworth BL30</strain>
    </source>
</reference>
<evidence type="ECO:0000313" key="3">
    <source>
        <dbReference type="Proteomes" id="UP000480039"/>
    </source>
</evidence>
<gene>
    <name evidence="2" type="ORF">FC871_02915</name>
</gene>
<dbReference type="EMBL" id="SWQE01000001">
    <property type="protein sequence ID" value="NFJ07454.1"/>
    <property type="molecule type" value="Genomic_DNA"/>
</dbReference>
<keyword evidence="1" id="KW-0472">Membrane</keyword>
<dbReference type="Proteomes" id="UP000480039">
    <property type="component" value="Unassembled WGS sequence"/>
</dbReference>